<sequence>MTAQVDVKKAFKPLASIEVFKEGSSKTPKWIEGAGQDVFWWGCEVTLNELQGDKWVGVLELAHDGEGPLPRGWALYCTGEQGKVREV</sequence>
<proteinExistence type="predicted"/>
<gene>
    <name evidence="1" type="ORF">AK830_g9979</name>
</gene>
<comment type="caution">
    <text evidence="1">The sequence shown here is derived from an EMBL/GenBank/DDBJ whole genome shotgun (WGS) entry which is preliminary data.</text>
</comment>
<dbReference type="AlphaFoldDB" id="A0A0P7ATU2"/>
<protein>
    <submittedName>
        <fullName evidence="1">Uncharacterized protein</fullName>
    </submittedName>
</protein>
<organism evidence="1 2">
    <name type="scientific">Neonectria ditissima</name>
    <dbReference type="NCBI Taxonomy" id="78410"/>
    <lineage>
        <taxon>Eukaryota</taxon>
        <taxon>Fungi</taxon>
        <taxon>Dikarya</taxon>
        <taxon>Ascomycota</taxon>
        <taxon>Pezizomycotina</taxon>
        <taxon>Sordariomycetes</taxon>
        <taxon>Hypocreomycetidae</taxon>
        <taxon>Hypocreales</taxon>
        <taxon>Nectriaceae</taxon>
        <taxon>Neonectria</taxon>
    </lineage>
</organism>
<accession>A0A0P7ATU2</accession>
<evidence type="ECO:0000313" key="1">
    <source>
        <dbReference type="EMBL" id="KPM36577.1"/>
    </source>
</evidence>
<reference evidence="1 2" key="1">
    <citation type="submission" date="2015-09" db="EMBL/GenBank/DDBJ databases">
        <title>Draft genome of a European isolate of the apple canker pathogen Neonectria ditissima.</title>
        <authorList>
            <person name="Gomez-Cortecero A."/>
            <person name="Harrison R.J."/>
            <person name="Armitage A.D."/>
        </authorList>
    </citation>
    <scope>NUCLEOTIDE SEQUENCE [LARGE SCALE GENOMIC DNA]</scope>
    <source>
        <strain evidence="1 2">R09/05</strain>
    </source>
</reference>
<name>A0A0P7ATU2_9HYPO</name>
<dbReference type="OrthoDB" id="3706093at2759"/>
<dbReference type="Proteomes" id="UP000050424">
    <property type="component" value="Unassembled WGS sequence"/>
</dbReference>
<dbReference type="EMBL" id="LKCW01000198">
    <property type="protein sequence ID" value="KPM36577.1"/>
    <property type="molecule type" value="Genomic_DNA"/>
</dbReference>
<keyword evidence="2" id="KW-1185">Reference proteome</keyword>
<evidence type="ECO:0000313" key="2">
    <source>
        <dbReference type="Proteomes" id="UP000050424"/>
    </source>
</evidence>